<keyword evidence="8" id="KW-1185">Reference proteome</keyword>
<dbReference type="EMBL" id="JAFCMP010000334">
    <property type="protein sequence ID" value="KAG5181393.1"/>
    <property type="molecule type" value="Genomic_DNA"/>
</dbReference>
<protein>
    <submittedName>
        <fullName evidence="7">Alcohol dehydrogenase GroES domain protein</fullName>
    </submittedName>
</protein>
<evidence type="ECO:0000256" key="3">
    <source>
        <dbReference type="ARBA" id="ARBA00022833"/>
    </source>
</evidence>
<dbReference type="InterPro" id="IPR002328">
    <property type="entry name" value="ADH_Zn_CS"/>
</dbReference>
<proteinExistence type="inferred from homology"/>
<dbReference type="GO" id="GO:0008270">
    <property type="term" value="F:zinc ion binding"/>
    <property type="evidence" value="ECO:0007669"/>
    <property type="project" value="InterPro"/>
</dbReference>
<dbReference type="PROSITE" id="PS00059">
    <property type="entry name" value="ADH_ZINC"/>
    <property type="match status" value="1"/>
</dbReference>
<dbReference type="Pfam" id="PF00107">
    <property type="entry name" value="ADH_zinc_N"/>
    <property type="match status" value="1"/>
</dbReference>
<evidence type="ECO:0000313" key="7">
    <source>
        <dbReference type="EMBL" id="KAG5181393.1"/>
    </source>
</evidence>
<gene>
    <name evidence="7" type="ORF">JKP88DRAFT_196045</name>
</gene>
<evidence type="ECO:0000256" key="4">
    <source>
        <dbReference type="ARBA" id="ARBA00023002"/>
    </source>
</evidence>
<dbReference type="SMART" id="SM00829">
    <property type="entry name" value="PKS_ER"/>
    <property type="match status" value="1"/>
</dbReference>
<dbReference type="InterPro" id="IPR047109">
    <property type="entry name" value="CAD-like"/>
</dbReference>
<dbReference type="Pfam" id="PF08240">
    <property type="entry name" value="ADH_N"/>
    <property type="match status" value="1"/>
</dbReference>
<dbReference type="FunFam" id="3.40.50.720:FF:000022">
    <property type="entry name" value="Cinnamyl alcohol dehydrogenase"/>
    <property type="match status" value="1"/>
</dbReference>
<dbReference type="InterPro" id="IPR020843">
    <property type="entry name" value="ER"/>
</dbReference>
<organism evidence="7 8">
    <name type="scientific">Tribonema minus</name>
    <dbReference type="NCBI Taxonomy" id="303371"/>
    <lineage>
        <taxon>Eukaryota</taxon>
        <taxon>Sar</taxon>
        <taxon>Stramenopiles</taxon>
        <taxon>Ochrophyta</taxon>
        <taxon>PX clade</taxon>
        <taxon>Xanthophyceae</taxon>
        <taxon>Tribonematales</taxon>
        <taxon>Tribonemataceae</taxon>
        <taxon>Tribonema</taxon>
    </lineage>
</organism>
<dbReference type="PANTHER" id="PTHR42683">
    <property type="entry name" value="ALDEHYDE REDUCTASE"/>
    <property type="match status" value="1"/>
</dbReference>
<sequence length="369" mass="39061">MPTPDLSAKGIQAATPCAKFDTVAYDLHEPGPDDVVIAVKYCGVCHSDVHAARDEVAPGHGKFPVIPGHEIAGVVEWVGANVTKLSAGDHAGVGCMVDSCLGCEYCDLSEEQYCDKACTWTYGSDPVHGRAGKVATRGGYSSRMVVNEHFVVKVPKELPMEFVGPILCAGITTYDPLVHFKAGSAHVKRVGIIGGGGLGMFGIKLAKALGCEVTAITTSPSKAAALKALGATRVVVSTDEQQMKDAARSQDLILNTIAVAHEVMHYHPLLRPNGNIVQLGLVPQAHSVVQLPLLGRRAGITGSCVGGMAATQSLVDLCAREKIYPEVEVVPCSQVDKVYDELLGKATNPKRFVLDIAGTMDQFYAEHHP</sequence>
<dbReference type="Gene3D" id="3.90.180.10">
    <property type="entry name" value="Medium-chain alcohol dehydrogenases, catalytic domain"/>
    <property type="match status" value="1"/>
</dbReference>
<evidence type="ECO:0000259" key="6">
    <source>
        <dbReference type="SMART" id="SM00829"/>
    </source>
</evidence>
<reference evidence="7" key="1">
    <citation type="submission" date="2021-02" db="EMBL/GenBank/DDBJ databases">
        <title>First Annotated Genome of the Yellow-green Alga Tribonema minus.</title>
        <authorList>
            <person name="Mahan K.M."/>
        </authorList>
    </citation>
    <scope>NUCLEOTIDE SEQUENCE</scope>
    <source>
        <strain evidence="7">UTEX B ZZ1240</strain>
    </source>
</reference>
<comment type="caution">
    <text evidence="7">The sequence shown here is derived from an EMBL/GenBank/DDBJ whole genome shotgun (WGS) entry which is preliminary data.</text>
</comment>
<evidence type="ECO:0000256" key="5">
    <source>
        <dbReference type="RuleBase" id="RU361277"/>
    </source>
</evidence>
<feature type="domain" description="Enoyl reductase (ER)" evidence="6">
    <location>
        <begin position="18"/>
        <end position="354"/>
    </location>
</feature>
<dbReference type="InterPro" id="IPR036291">
    <property type="entry name" value="NAD(P)-bd_dom_sf"/>
</dbReference>
<keyword evidence="4" id="KW-0560">Oxidoreductase</keyword>
<accession>A0A835YVF0</accession>
<evidence type="ECO:0000256" key="1">
    <source>
        <dbReference type="ARBA" id="ARBA00001947"/>
    </source>
</evidence>
<comment type="cofactor">
    <cofactor evidence="1 5">
        <name>Zn(2+)</name>
        <dbReference type="ChEBI" id="CHEBI:29105"/>
    </cofactor>
</comment>
<dbReference type="InterPro" id="IPR013149">
    <property type="entry name" value="ADH-like_C"/>
</dbReference>
<keyword evidence="2 5" id="KW-0479">Metal-binding</keyword>
<evidence type="ECO:0000256" key="2">
    <source>
        <dbReference type="ARBA" id="ARBA00022723"/>
    </source>
</evidence>
<dbReference type="SUPFAM" id="SSF51735">
    <property type="entry name" value="NAD(P)-binding Rossmann-fold domains"/>
    <property type="match status" value="1"/>
</dbReference>
<dbReference type="Gene3D" id="3.40.50.720">
    <property type="entry name" value="NAD(P)-binding Rossmann-like Domain"/>
    <property type="match status" value="1"/>
</dbReference>
<dbReference type="OrthoDB" id="1879366at2759"/>
<dbReference type="AlphaFoldDB" id="A0A835YVF0"/>
<name>A0A835YVF0_9STRA</name>
<evidence type="ECO:0000313" key="8">
    <source>
        <dbReference type="Proteomes" id="UP000664859"/>
    </source>
</evidence>
<dbReference type="Proteomes" id="UP000664859">
    <property type="component" value="Unassembled WGS sequence"/>
</dbReference>
<dbReference type="GO" id="GO:0016616">
    <property type="term" value="F:oxidoreductase activity, acting on the CH-OH group of donors, NAD or NADP as acceptor"/>
    <property type="evidence" value="ECO:0007669"/>
    <property type="project" value="InterPro"/>
</dbReference>
<dbReference type="InterPro" id="IPR013154">
    <property type="entry name" value="ADH-like_N"/>
</dbReference>
<comment type="similarity">
    <text evidence="5">Belongs to the zinc-containing alcohol dehydrogenase family.</text>
</comment>
<keyword evidence="3 5" id="KW-0862">Zinc</keyword>
<dbReference type="CDD" id="cd05283">
    <property type="entry name" value="CAD1"/>
    <property type="match status" value="1"/>
</dbReference>
<dbReference type="InterPro" id="IPR011032">
    <property type="entry name" value="GroES-like_sf"/>
</dbReference>
<dbReference type="SUPFAM" id="SSF50129">
    <property type="entry name" value="GroES-like"/>
    <property type="match status" value="1"/>
</dbReference>